<reference evidence="2" key="1">
    <citation type="journal article" date="2020" name="Nature">
        <title>Giant virus diversity and host interactions through global metagenomics.</title>
        <authorList>
            <person name="Schulz F."/>
            <person name="Roux S."/>
            <person name="Paez-Espino D."/>
            <person name="Jungbluth S."/>
            <person name="Walsh D.A."/>
            <person name="Denef V.J."/>
            <person name="McMahon K.D."/>
            <person name="Konstantinidis K.T."/>
            <person name="Eloe-Fadrosh E.A."/>
            <person name="Kyrpides N.C."/>
            <person name="Woyke T."/>
        </authorList>
    </citation>
    <scope>NUCLEOTIDE SEQUENCE</scope>
    <source>
        <strain evidence="2">GVMAG-M-3300023179-114</strain>
    </source>
</reference>
<evidence type="ECO:0000313" key="2">
    <source>
        <dbReference type="EMBL" id="QHT22718.1"/>
    </source>
</evidence>
<organism evidence="2">
    <name type="scientific">viral metagenome</name>
    <dbReference type="NCBI Taxonomy" id="1070528"/>
    <lineage>
        <taxon>unclassified sequences</taxon>
        <taxon>metagenomes</taxon>
        <taxon>organismal metagenomes</taxon>
    </lineage>
</organism>
<feature type="transmembrane region" description="Helical" evidence="1">
    <location>
        <begin position="77"/>
        <end position="94"/>
    </location>
</feature>
<sequence length="95" mass="10942">MNEPCKHTTENSDDDGWGFYVVLDVEQSFLNVSSIRTYYTKTVPALPPIEEDDEMTEQPLICTNNDTLKFDLEQLKYIYAVCMISCLYLCVLAMN</sequence>
<keyword evidence="1" id="KW-0472">Membrane</keyword>
<name>A0A6C0E1T1_9ZZZZ</name>
<keyword evidence="1" id="KW-0812">Transmembrane</keyword>
<protein>
    <submittedName>
        <fullName evidence="2">Uncharacterized protein</fullName>
    </submittedName>
</protein>
<accession>A0A6C0E1T1</accession>
<evidence type="ECO:0000256" key="1">
    <source>
        <dbReference type="SAM" id="Phobius"/>
    </source>
</evidence>
<proteinExistence type="predicted"/>
<dbReference type="EMBL" id="MN739720">
    <property type="protein sequence ID" value="QHT22718.1"/>
    <property type="molecule type" value="Genomic_DNA"/>
</dbReference>
<keyword evidence="1" id="KW-1133">Transmembrane helix</keyword>
<dbReference type="AlphaFoldDB" id="A0A6C0E1T1"/>